<keyword evidence="1" id="KW-0472">Membrane</keyword>
<keyword evidence="3" id="KW-1185">Reference proteome</keyword>
<keyword evidence="1" id="KW-0812">Transmembrane</keyword>
<evidence type="ECO:0000313" key="2">
    <source>
        <dbReference type="EMBL" id="KOT31768.1"/>
    </source>
</evidence>
<evidence type="ECO:0000256" key="1">
    <source>
        <dbReference type="SAM" id="Phobius"/>
    </source>
</evidence>
<dbReference type="AlphaFoldDB" id="A0A0M8QMN8"/>
<feature type="transmembrane region" description="Helical" evidence="1">
    <location>
        <begin position="58"/>
        <end position="76"/>
    </location>
</feature>
<feature type="transmembrane region" description="Helical" evidence="1">
    <location>
        <begin position="97"/>
        <end position="117"/>
    </location>
</feature>
<dbReference type="EMBL" id="LGCN01000233">
    <property type="protein sequence ID" value="KOT31768.1"/>
    <property type="molecule type" value="Genomic_DNA"/>
</dbReference>
<protein>
    <submittedName>
        <fullName evidence="2">Membrane protein</fullName>
    </submittedName>
</protein>
<gene>
    <name evidence="2" type="ORF">ADK41_30685</name>
</gene>
<organism evidence="2 3">
    <name type="scientific">Streptomyces caelestis</name>
    <dbReference type="NCBI Taxonomy" id="36816"/>
    <lineage>
        <taxon>Bacteria</taxon>
        <taxon>Bacillati</taxon>
        <taxon>Actinomycetota</taxon>
        <taxon>Actinomycetes</taxon>
        <taxon>Kitasatosporales</taxon>
        <taxon>Streptomycetaceae</taxon>
        <taxon>Streptomyces</taxon>
    </lineage>
</organism>
<reference evidence="2 3" key="1">
    <citation type="submission" date="2015-07" db="EMBL/GenBank/DDBJ databases">
        <authorList>
            <person name="Noorani M."/>
        </authorList>
    </citation>
    <scope>NUCLEOTIDE SEQUENCE [LARGE SCALE GENOMIC DNA]</scope>
    <source>
        <strain evidence="2 3">NRRL B-24567</strain>
    </source>
</reference>
<dbReference type="PATRIC" id="fig|36816.3.peg.6633"/>
<feature type="transmembrane region" description="Helical" evidence="1">
    <location>
        <begin position="15"/>
        <end position="35"/>
    </location>
</feature>
<evidence type="ECO:0000313" key="3">
    <source>
        <dbReference type="Proteomes" id="UP000037773"/>
    </source>
</evidence>
<feature type="transmembrane region" description="Helical" evidence="1">
    <location>
        <begin position="129"/>
        <end position="152"/>
    </location>
</feature>
<accession>A0A0M8QMN8</accession>
<name>A0A0M8QMN8_9ACTN</name>
<dbReference type="Proteomes" id="UP000037773">
    <property type="component" value="Unassembled WGS sequence"/>
</dbReference>
<comment type="caution">
    <text evidence="2">The sequence shown here is derived from an EMBL/GenBank/DDBJ whole genome shotgun (WGS) entry which is preliminary data.</text>
</comment>
<sequence length="462" mass="48757">MVNLRVLRTELKRSVAPWAGLTVLVTGLLFLYLILGPGESTADWTAQWTTMALTVRGLLYYMWPVAVGFGALQGLRDSRSRVTELMATVPRPAWQRAAAPAAASALALASAFLLLTATGAAHVLLGETIYVPLGWLPIVLVAVLALAAGALLGMGVASALPSVLTPPLTAVAAFVMTVLLQQSVDAALPTGNAPNVLAQLAPAVALPREELLTLASSVHLGQTLWLLGMLATGFALLAAASARARLLALAPVLAGAVLALLVLPAETRDTYVVDEAAVELVCDGPVCVTEMHRDRLAALAPHGKEALRVLREALGEEAPDAVREETTLRKGFMGSRELSETTVLFDFDDPVIARAEGDQLTRALVGQGLAPNCTERSSWVGGFGMKETAQSVTAAWALGDFQPMDWAGVDGLPGEREDAEAAWDRLAELPPAEQRAWVTDLRTATLACDIKDRRGVLTGEAF</sequence>
<proteinExistence type="predicted"/>
<keyword evidence="1" id="KW-1133">Transmembrane helix</keyword>
<feature type="transmembrane region" description="Helical" evidence="1">
    <location>
        <begin position="220"/>
        <end position="239"/>
    </location>
</feature>
<feature type="transmembrane region" description="Helical" evidence="1">
    <location>
        <begin position="246"/>
        <end position="265"/>
    </location>
</feature>
<feature type="transmembrane region" description="Helical" evidence="1">
    <location>
        <begin position="159"/>
        <end position="180"/>
    </location>
</feature>